<evidence type="ECO:0000256" key="1">
    <source>
        <dbReference type="ARBA" id="ARBA00004651"/>
    </source>
</evidence>
<dbReference type="PANTHER" id="PTHR43163">
    <property type="entry name" value="DIPEPTIDE TRANSPORT SYSTEM PERMEASE PROTEIN DPPB-RELATED"/>
    <property type="match status" value="1"/>
</dbReference>
<feature type="domain" description="ABC transmembrane type-1" evidence="8">
    <location>
        <begin position="98"/>
        <end position="307"/>
    </location>
</feature>
<evidence type="ECO:0000259" key="8">
    <source>
        <dbReference type="PROSITE" id="PS50928"/>
    </source>
</evidence>
<reference evidence="9 10" key="1">
    <citation type="submission" date="2022-11" db="EMBL/GenBank/DDBJ databases">
        <title>Anaerobic phenanthrene biodegradation by a DNRA strain PheN6.</title>
        <authorList>
            <person name="Zhang Z."/>
        </authorList>
    </citation>
    <scope>NUCLEOTIDE SEQUENCE [LARGE SCALE GENOMIC DNA]</scope>
    <source>
        <strain evidence="9 10">PheN6</strain>
    </source>
</reference>
<name>A0ABT5GMC7_9MICO</name>
<gene>
    <name evidence="9" type="ORF">OO014_16330</name>
</gene>
<feature type="transmembrane region" description="Helical" evidence="7">
    <location>
        <begin position="12"/>
        <end position="32"/>
    </location>
</feature>
<evidence type="ECO:0000256" key="4">
    <source>
        <dbReference type="ARBA" id="ARBA00022692"/>
    </source>
</evidence>
<organism evidence="9 10">
    <name type="scientific">Intrasporangium calvum</name>
    <dbReference type="NCBI Taxonomy" id="53358"/>
    <lineage>
        <taxon>Bacteria</taxon>
        <taxon>Bacillati</taxon>
        <taxon>Actinomycetota</taxon>
        <taxon>Actinomycetes</taxon>
        <taxon>Micrococcales</taxon>
        <taxon>Intrasporangiaceae</taxon>
        <taxon>Intrasporangium</taxon>
    </lineage>
</organism>
<keyword evidence="10" id="KW-1185">Reference proteome</keyword>
<dbReference type="InterPro" id="IPR000515">
    <property type="entry name" value="MetI-like"/>
</dbReference>
<keyword evidence="4 7" id="KW-0812">Transmembrane</keyword>
<dbReference type="InterPro" id="IPR045621">
    <property type="entry name" value="BPD_transp_1_N"/>
</dbReference>
<feature type="transmembrane region" description="Helical" evidence="7">
    <location>
        <begin position="246"/>
        <end position="264"/>
    </location>
</feature>
<evidence type="ECO:0000256" key="6">
    <source>
        <dbReference type="ARBA" id="ARBA00023136"/>
    </source>
</evidence>
<accession>A0ABT5GMC7</accession>
<dbReference type="Gene3D" id="1.10.3720.10">
    <property type="entry name" value="MetI-like"/>
    <property type="match status" value="1"/>
</dbReference>
<evidence type="ECO:0000313" key="9">
    <source>
        <dbReference type="EMBL" id="MDC5698821.1"/>
    </source>
</evidence>
<keyword evidence="5 7" id="KW-1133">Transmembrane helix</keyword>
<feature type="transmembrane region" description="Helical" evidence="7">
    <location>
        <begin position="284"/>
        <end position="310"/>
    </location>
</feature>
<dbReference type="PROSITE" id="PS50928">
    <property type="entry name" value="ABC_TM1"/>
    <property type="match status" value="1"/>
</dbReference>
<evidence type="ECO:0000256" key="5">
    <source>
        <dbReference type="ARBA" id="ARBA00022989"/>
    </source>
</evidence>
<evidence type="ECO:0000256" key="3">
    <source>
        <dbReference type="ARBA" id="ARBA00022475"/>
    </source>
</evidence>
<dbReference type="Pfam" id="PF19300">
    <property type="entry name" value="BPD_transp_1_N"/>
    <property type="match status" value="1"/>
</dbReference>
<feature type="transmembrane region" description="Helical" evidence="7">
    <location>
        <begin position="185"/>
        <end position="203"/>
    </location>
</feature>
<dbReference type="CDD" id="cd06261">
    <property type="entry name" value="TM_PBP2"/>
    <property type="match status" value="1"/>
</dbReference>
<dbReference type="Proteomes" id="UP001150259">
    <property type="component" value="Unassembled WGS sequence"/>
</dbReference>
<evidence type="ECO:0000256" key="2">
    <source>
        <dbReference type="ARBA" id="ARBA00022448"/>
    </source>
</evidence>
<feature type="transmembrane region" description="Helical" evidence="7">
    <location>
        <begin position="147"/>
        <end position="165"/>
    </location>
</feature>
<dbReference type="RefSeq" id="WP_272463385.1">
    <property type="nucleotide sequence ID" value="NZ_JAPFQL010000086.1"/>
</dbReference>
<keyword evidence="2 7" id="KW-0813">Transport</keyword>
<dbReference type="Pfam" id="PF00528">
    <property type="entry name" value="BPD_transp_1"/>
    <property type="match status" value="1"/>
</dbReference>
<comment type="similarity">
    <text evidence="7">Belongs to the binding-protein-dependent transport system permease family.</text>
</comment>
<comment type="subcellular location">
    <subcellularLocation>
        <location evidence="1 7">Cell membrane</location>
        <topology evidence="1 7">Multi-pass membrane protein</topology>
    </subcellularLocation>
</comment>
<keyword evidence="6 7" id="KW-0472">Membrane</keyword>
<protein>
    <submittedName>
        <fullName evidence="9">ABC transporter permease</fullName>
    </submittedName>
</protein>
<feature type="transmembrane region" description="Helical" evidence="7">
    <location>
        <begin position="106"/>
        <end position="126"/>
    </location>
</feature>
<dbReference type="EMBL" id="JAPFQL010000086">
    <property type="protein sequence ID" value="MDC5698821.1"/>
    <property type="molecule type" value="Genomic_DNA"/>
</dbReference>
<comment type="caution">
    <text evidence="9">The sequence shown here is derived from an EMBL/GenBank/DDBJ whole genome shotgun (WGS) entry which is preliminary data.</text>
</comment>
<proteinExistence type="inferred from homology"/>
<evidence type="ECO:0000313" key="10">
    <source>
        <dbReference type="Proteomes" id="UP001150259"/>
    </source>
</evidence>
<dbReference type="PANTHER" id="PTHR43163:SF6">
    <property type="entry name" value="DIPEPTIDE TRANSPORT SYSTEM PERMEASE PROTEIN DPPB-RELATED"/>
    <property type="match status" value="1"/>
</dbReference>
<dbReference type="SUPFAM" id="SSF161098">
    <property type="entry name" value="MetI-like"/>
    <property type="match status" value="1"/>
</dbReference>
<keyword evidence="3" id="KW-1003">Cell membrane</keyword>
<evidence type="ECO:0000256" key="7">
    <source>
        <dbReference type="RuleBase" id="RU363032"/>
    </source>
</evidence>
<sequence>MSSILKMILRRLLTLVPLMLGIALFVFVIMRLSPVNSAVAALGDQASPEQIAEYEASRGLDQPAPVQFVRFLGNVVQGDFGETIGISKPVGGLIAEALPLTMQLTLLGVGLALVIALVLGITAALFRDRWPDQVIRVLSMTGISVPSFWLALLMIQHLSLGLGWFPNAGYTNPAESLSGWLRSMAMPAMALAVPVGASLARIVRTSMVEELDKEYVRTAYGAGLPPSIVVGRNVLRNALVNPLTVLGLRVGYLLGGTIIIEAIFTMPGMGTLVMQAVGTNDTNLAQGTILVIAFTFVVVNLLVDILYLFANPRLRGGH</sequence>
<dbReference type="InterPro" id="IPR035906">
    <property type="entry name" value="MetI-like_sf"/>
</dbReference>